<sequence>MAAQLLEIHRQAIQQLSLIPAKGGCFEVEVNGQLLYSKLQTERHAEAGEVEGLIAAYLDQQA</sequence>
<organism evidence="2 3">
    <name type="scientific">Herpetosiphon aurantiacus (strain ATCC 23779 / DSM 785 / 114-95)</name>
    <dbReference type="NCBI Taxonomy" id="316274"/>
    <lineage>
        <taxon>Bacteria</taxon>
        <taxon>Bacillati</taxon>
        <taxon>Chloroflexota</taxon>
        <taxon>Chloroflexia</taxon>
        <taxon>Herpetosiphonales</taxon>
        <taxon>Herpetosiphonaceae</taxon>
        <taxon>Herpetosiphon</taxon>
    </lineage>
</organism>
<dbReference type="InterPro" id="IPR036249">
    <property type="entry name" value="Thioredoxin-like_sf"/>
</dbReference>
<protein>
    <recommendedName>
        <fullName evidence="4">SelT/SelW/SelH family protein</fullName>
    </recommendedName>
</protein>
<keyword evidence="3" id="KW-1185">Reference proteome</keyword>
<dbReference type="KEGG" id="hau:Haur_0303"/>
<dbReference type="InterPro" id="IPR011893">
    <property type="entry name" value="Selenoprotein_Rdx-typ"/>
</dbReference>
<dbReference type="AlphaFoldDB" id="A9B7I2"/>
<evidence type="ECO:0000313" key="3">
    <source>
        <dbReference type="Proteomes" id="UP000000787"/>
    </source>
</evidence>
<dbReference type="HOGENOM" id="CLU_068510_5_3_0"/>
<dbReference type="STRING" id="316274.Haur_0303"/>
<keyword evidence="1" id="KW-0676">Redox-active center</keyword>
<gene>
    <name evidence="2" type="ordered locus">Haur_0303</name>
</gene>
<evidence type="ECO:0008006" key="4">
    <source>
        <dbReference type="Google" id="ProtNLM"/>
    </source>
</evidence>
<proteinExistence type="predicted"/>
<dbReference type="Gene3D" id="3.40.30.10">
    <property type="entry name" value="Glutaredoxin"/>
    <property type="match status" value="1"/>
</dbReference>
<accession>A9B7I2</accession>
<dbReference type="InParanoid" id="A9B7I2"/>
<reference evidence="2 3" key="1">
    <citation type="journal article" date="2011" name="Stand. Genomic Sci.">
        <title>Complete genome sequence of the filamentous gliding predatory bacterium Herpetosiphon aurantiacus type strain (114-95(T)).</title>
        <authorList>
            <person name="Kiss H."/>
            <person name="Nett M."/>
            <person name="Domin N."/>
            <person name="Martin K."/>
            <person name="Maresca J.A."/>
            <person name="Copeland A."/>
            <person name="Lapidus A."/>
            <person name="Lucas S."/>
            <person name="Berry K.W."/>
            <person name="Glavina Del Rio T."/>
            <person name="Dalin E."/>
            <person name="Tice H."/>
            <person name="Pitluck S."/>
            <person name="Richardson P."/>
            <person name="Bruce D."/>
            <person name="Goodwin L."/>
            <person name="Han C."/>
            <person name="Detter J.C."/>
            <person name="Schmutz J."/>
            <person name="Brettin T."/>
            <person name="Land M."/>
            <person name="Hauser L."/>
            <person name="Kyrpides N.C."/>
            <person name="Ivanova N."/>
            <person name="Goker M."/>
            <person name="Woyke T."/>
            <person name="Klenk H.P."/>
            <person name="Bryant D.A."/>
        </authorList>
    </citation>
    <scope>NUCLEOTIDE SEQUENCE [LARGE SCALE GENOMIC DNA]</scope>
    <source>
        <strain evidence="3">ATCC 23779 / DSM 785 / 114-95</strain>
    </source>
</reference>
<dbReference type="SUPFAM" id="SSF52833">
    <property type="entry name" value="Thioredoxin-like"/>
    <property type="match status" value="1"/>
</dbReference>
<dbReference type="Proteomes" id="UP000000787">
    <property type="component" value="Chromosome"/>
</dbReference>
<dbReference type="Pfam" id="PF10262">
    <property type="entry name" value="Rdx"/>
    <property type="match status" value="1"/>
</dbReference>
<dbReference type="EMBL" id="CP000875">
    <property type="protein sequence ID" value="ABX02955.1"/>
    <property type="molecule type" value="Genomic_DNA"/>
</dbReference>
<evidence type="ECO:0000256" key="1">
    <source>
        <dbReference type="ARBA" id="ARBA00023284"/>
    </source>
</evidence>
<evidence type="ECO:0000313" key="2">
    <source>
        <dbReference type="EMBL" id="ABX02955.1"/>
    </source>
</evidence>
<name>A9B7I2_HERA2</name>
<dbReference type="eggNOG" id="COG3526">
    <property type="taxonomic scope" value="Bacteria"/>
</dbReference>
<dbReference type="BioCyc" id="HAUR316274:GHYA-306-MONOMER"/>